<gene>
    <name evidence="1" type="ORF">DGYR_LOCUS10135</name>
</gene>
<keyword evidence="2" id="KW-1185">Reference proteome</keyword>
<accession>A0A7I8W165</accession>
<protein>
    <submittedName>
        <fullName evidence="1">DgyrCDS10750</fullName>
    </submittedName>
</protein>
<name>A0A7I8W165_9ANNE</name>
<dbReference type="Proteomes" id="UP000549394">
    <property type="component" value="Unassembled WGS sequence"/>
</dbReference>
<comment type="caution">
    <text evidence="1">The sequence shown here is derived from an EMBL/GenBank/DDBJ whole genome shotgun (WGS) entry which is preliminary data.</text>
</comment>
<dbReference type="AlphaFoldDB" id="A0A7I8W165"/>
<sequence length="301" mass="33635">MVGRGSPAKAFDGNSVNIYENPPTTQSHSCSYISGTNHPWLAVRVDWSTIQSIVLVPGDSKSLSGASYEYEISLTRTLPNDADWPYEKKTICGYLKIGFQSCVTYEIDCLQKVHHNNYLIITNMNRESFVLCEVLIFGSNATVTNLTKDYYNNSYSLPAKKFRDSSNISKNTLNGCLQVIDTQLFIDITEDDLSFFSYGISMQFHGEFQIPFEINISNSSIGGNEAPCTNYDPNKVGPLRNGSLIEFPCKEFKLIKGFSIHFQSSPNINICFGFLGSKLPGFVAPRSGSFLFVLFLLDLYI</sequence>
<dbReference type="EMBL" id="CAJFCJ010000017">
    <property type="protein sequence ID" value="CAD5122312.1"/>
    <property type="molecule type" value="Genomic_DNA"/>
</dbReference>
<organism evidence="1 2">
    <name type="scientific">Dimorphilus gyrociliatus</name>
    <dbReference type="NCBI Taxonomy" id="2664684"/>
    <lineage>
        <taxon>Eukaryota</taxon>
        <taxon>Metazoa</taxon>
        <taxon>Spiralia</taxon>
        <taxon>Lophotrochozoa</taxon>
        <taxon>Annelida</taxon>
        <taxon>Polychaeta</taxon>
        <taxon>Polychaeta incertae sedis</taxon>
        <taxon>Dinophilidae</taxon>
        <taxon>Dimorphilus</taxon>
    </lineage>
</organism>
<evidence type="ECO:0000313" key="2">
    <source>
        <dbReference type="Proteomes" id="UP000549394"/>
    </source>
</evidence>
<reference evidence="1 2" key="1">
    <citation type="submission" date="2020-08" db="EMBL/GenBank/DDBJ databases">
        <authorList>
            <person name="Hejnol A."/>
        </authorList>
    </citation>
    <scope>NUCLEOTIDE SEQUENCE [LARGE SCALE GENOMIC DNA]</scope>
</reference>
<proteinExistence type="predicted"/>
<dbReference type="Gene3D" id="2.60.120.260">
    <property type="entry name" value="Galactose-binding domain-like"/>
    <property type="match status" value="1"/>
</dbReference>
<evidence type="ECO:0000313" key="1">
    <source>
        <dbReference type="EMBL" id="CAD5122312.1"/>
    </source>
</evidence>